<evidence type="ECO:0000256" key="4">
    <source>
        <dbReference type="PIRSR" id="PIRSR600821-50"/>
    </source>
</evidence>
<dbReference type="OrthoDB" id="9813814at2"/>
<feature type="domain" description="Alanine racemase C-terminal" evidence="5">
    <location>
        <begin position="246"/>
        <end position="350"/>
    </location>
</feature>
<dbReference type="Pfam" id="PF00842">
    <property type="entry name" value="Ala_racemase_C"/>
    <property type="match status" value="1"/>
</dbReference>
<dbReference type="GO" id="GO:0009252">
    <property type="term" value="P:peptidoglycan biosynthetic process"/>
    <property type="evidence" value="ECO:0007669"/>
    <property type="project" value="TreeGrafter"/>
</dbReference>
<dbReference type="KEGG" id="malk:MalAC0309_1329"/>
<comment type="cofactor">
    <cofactor evidence="1 4">
        <name>pyridoxal 5'-phosphate</name>
        <dbReference type="ChEBI" id="CHEBI:597326"/>
    </cofactor>
</comment>
<dbReference type="InterPro" id="IPR011079">
    <property type="entry name" value="Ala_racemase_C"/>
</dbReference>
<dbReference type="PRINTS" id="PR00992">
    <property type="entry name" value="ALARACEMASE"/>
</dbReference>
<proteinExistence type="predicted"/>
<dbReference type="InterPro" id="IPR009006">
    <property type="entry name" value="Ala_racemase/Decarboxylase_C"/>
</dbReference>
<protein>
    <submittedName>
        <fullName evidence="6">Alanine racemase</fullName>
    </submittedName>
</protein>
<feature type="modified residue" description="N6-(pyridoxal phosphate)lysine" evidence="4">
    <location>
        <position position="38"/>
    </location>
</feature>
<evidence type="ECO:0000256" key="2">
    <source>
        <dbReference type="ARBA" id="ARBA00022898"/>
    </source>
</evidence>
<keyword evidence="2 4" id="KW-0663">Pyridoxal phosphate</keyword>
<dbReference type="PROSITE" id="PS00395">
    <property type="entry name" value="ALANINE_RACEMASE"/>
    <property type="match status" value="1"/>
</dbReference>
<gene>
    <name evidence="6" type="ORF">MalAC0309_1329</name>
</gene>
<dbReference type="Pfam" id="PF01168">
    <property type="entry name" value="Ala_racemase_N"/>
    <property type="match status" value="1"/>
</dbReference>
<dbReference type="Gene3D" id="2.40.37.10">
    <property type="entry name" value="Lyase, Ornithine Decarboxylase, Chain A, domain 1"/>
    <property type="match status" value="1"/>
</dbReference>
<evidence type="ECO:0000313" key="7">
    <source>
        <dbReference type="Proteomes" id="UP000218965"/>
    </source>
</evidence>
<dbReference type="Gene3D" id="3.20.20.10">
    <property type="entry name" value="Alanine racemase"/>
    <property type="match status" value="1"/>
</dbReference>
<evidence type="ECO:0000256" key="3">
    <source>
        <dbReference type="ARBA" id="ARBA00023235"/>
    </source>
</evidence>
<reference evidence="7" key="1">
    <citation type="submission" date="2015-12" db="EMBL/GenBank/DDBJ databases">
        <authorList>
            <person name="Shamseldin A."/>
            <person name="Moawad H."/>
            <person name="Abd El-Rahim W.M."/>
            <person name="Sadowsky M.J."/>
        </authorList>
    </citation>
    <scope>NUCLEOTIDE SEQUENCE [LARGE SCALE GENOMIC DNA]</scope>
    <source>
        <strain evidence="7">JAM AC0309</strain>
    </source>
</reference>
<dbReference type="PANTHER" id="PTHR30511">
    <property type="entry name" value="ALANINE RACEMASE"/>
    <property type="match status" value="1"/>
</dbReference>
<dbReference type="EMBL" id="AP017315">
    <property type="protein sequence ID" value="BAU32186.1"/>
    <property type="molecule type" value="Genomic_DNA"/>
</dbReference>
<sequence length="351" mass="36869">MTRELPKPVATVDLTALRANVRALVDRVHPARLMAVVKDDAYGHGVDRVLPVLVDEGVDWFGTLDPAAAVAVLTRQPRVRAFAWHLSVDSDLEAAVRAGVDLGVTDRAALDRVITAAGTARHGARVHLQVDTGLHRGGTAPADWSALVGRAVEAERSGALRVEGIFTHLAEASDADDSRAIAELHGAADEAERALGGERRIRHIAASAAAFDREDARGDMVRIGAFLTGIAPGSGRGPADLGLRPVMTLTAEVVSVGEAGVRLAIGGRDGLLRRAEGTTVQLGGARCRVLRVEPLTTVVEAPQAAVGDTAVLWGPADAGEPTLQELADQMGTIGEELVTRLTPRVTRRYVG</sequence>
<evidence type="ECO:0000256" key="1">
    <source>
        <dbReference type="ARBA" id="ARBA00001933"/>
    </source>
</evidence>
<evidence type="ECO:0000259" key="5">
    <source>
        <dbReference type="SMART" id="SM01005"/>
    </source>
</evidence>
<dbReference type="Proteomes" id="UP000218965">
    <property type="component" value="Chromosome"/>
</dbReference>
<dbReference type="SUPFAM" id="SSF51419">
    <property type="entry name" value="PLP-binding barrel"/>
    <property type="match status" value="1"/>
</dbReference>
<accession>A0A0U4WWK5</accession>
<organism evidence="6 7">
    <name type="scientific">Microcella alkaliphila</name>
    <dbReference type="NCBI Taxonomy" id="279828"/>
    <lineage>
        <taxon>Bacteria</taxon>
        <taxon>Bacillati</taxon>
        <taxon>Actinomycetota</taxon>
        <taxon>Actinomycetes</taxon>
        <taxon>Micrococcales</taxon>
        <taxon>Microbacteriaceae</taxon>
        <taxon>Microcella</taxon>
    </lineage>
</organism>
<dbReference type="InterPro" id="IPR000821">
    <property type="entry name" value="Ala_racemase"/>
</dbReference>
<dbReference type="InterPro" id="IPR029066">
    <property type="entry name" value="PLP-binding_barrel"/>
</dbReference>
<reference evidence="6 7" key="2">
    <citation type="submission" date="2016-01" db="EMBL/GenBank/DDBJ databases">
        <title>Microcella alkaliphila JAM AC0309 whole genome shotgun sequence.</title>
        <authorList>
            <person name="Kurata A."/>
            <person name="Hirose Y."/>
            <person name="Kishimoto N."/>
            <person name="Kobayashi T."/>
        </authorList>
    </citation>
    <scope>NUCLEOTIDE SEQUENCE [LARGE SCALE GENOMIC DNA]</scope>
    <source>
        <strain evidence="6 7">JAM AC0309</strain>
    </source>
</reference>
<dbReference type="GO" id="GO:0030632">
    <property type="term" value="P:D-alanine biosynthetic process"/>
    <property type="evidence" value="ECO:0007669"/>
    <property type="project" value="TreeGrafter"/>
</dbReference>
<evidence type="ECO:0000313" key="6">
    <source>
        <dbReference type="EMBL" id="BAU32186.1"/>
    </source>
</evidence>
<dbReference type="InterPro" id="IPR001608">
    <property type="entry name" value="Ala_racemase_N"/>
</dbReference>
<name>A0A0U4WWK5_9MICO</name>
<dbReference type="InterPro" id="IPR020622">
    <property type="entry name" value="Ala_racemase_pyridoxalP-BS"/>
</dbReference>
<dbReference type="GO" id="GO:0030170">
    <property type="term" value="F:pyridoxal phosphate binding"/>
    <property type="evidence" value="ECO:0007669"/>
    <property type="project" value="TreeGrafter"/>
</dbReference>
<dbReference type="SUPFAM" id="SSF50621">
    <property type="entry name" value="Alanine racemase C-terminal domain-like"/>
    <property type="match status" value="1"/>
</dbReference>
<dbReference type="PANTHER" id="PTHR30511:SF0">
    <property type="entry name" value="ALANINE RACEMASE, CATABOLIC-RELATED"/>
    <property type="match status" value="1"/>
</dbReference>
<dbReference type="GO" id="GO:0008784">
    <property type="term" value="F:alanine racemase activity"/>
    <property type="evidence" value="ECO:0007669"/>
    <property type="project" value="InterPro"/>
</dbReference>
<keyword evidence="3" id="KW-0413">Isomerase</keyword>
<dbReference type="RefSeq" id="WP_096421301.1">
    <property type="nucleotide sequence ID" value="NZ_AP017315.1"/>
</dbReference>
<dbReference type="AlphaFoldDB" id="A0A0U4WWK5"/>
<dbReference type="SMART" id="SM01005">
    <property type="entry name" value="Ala_racemase_C"/>
    <property type="match status" value="1"/>
</dbReference>
<dbReference type="GO" id="GO:0005829">
    <property type="term" value="C:cytosol"/>
    <property type="evidence" value="ECO:0007669"/>
    <property type="project" value="TreeGrafter"/>
</dbReference>